<dbReference type="EMBL" id="BEGY01000231">
    <property type="protein sequence ID" value="GAX86126.1"/>
    <property type="molecule type" value="Genomic_DNA"/>
</dbReference>
<dbReference type="PANTHER" id="PTHR35319">
    <property type="match status" value="1"/>
</dbReference>
<dbReference type="Proteomes" id="UP000232323">
    <property type="component" value="Unassembled WGS sequence"/>
</dbReference>
<protein>
    <recommendedName>
        <fullName evidence="4">Ycf54-like protein</fullName>
    </recommendedName>
</protein>
<dbReference type="AlphaFoldDB" id="A0A250XSW1"/>
<evidence type="ECO:0008006" key="4">
    <source>
        <dbReference type="Google" id="ProtNLM"/>
    </source>
</evidence>
<keyword evidence="3" id="KW-1185">Reference proteome</keyword>
<sequence>MSKMINMNRRTGTSASKAALRAPGMLSRSTIKASICSKQLKESPVLATSCSQSCPRSKTLAVSASVSEATVPSTSVTDIKQYYALVANADFFFNDVQNESLAEQLRERVRFFKEIGREIDFWFIPEPVWLDSKYSAEAKMVRRPCVALVSTDQTWITYMKLRLDRVLRINLGAVSEEEALAIGGKVPEFRRPEKWTAPYSPYTPGWWNAFIPSTQK</sequence>
<evidence type="ECO:0000313" key="3">
    <source>
        <dbReference type="Proteomes" id="UP000232323"/>
    </source>
</evidence>
<comment type="caution">
    <text evidence="2">The sequence shown here is derived from an EMBL/GenBank/DDBJ whole genome shotgun (WGS) entry which is preliminary data.</text>
</comment>
<comment type="similarity">
    <text evidence="1">Belongs to the ycf54 family.</text>
</comment>
<accession>A0A250XSW1</accession>
<proteinExistence type="inferred from homology"/>
<dbReference type="InterPro" id="IPR038409">
    <property type="entry name" value="Ycf54-like_sf"/>
</dbReference>
<gene>
    <name evidence="2" type="ORF">CEUSTIGMA_g13539.t1</name>
</gene>
<organism evidence="2 3">
    <name type="scientific">Chlamydomonas eustigma</name>
    <dbReference type="NCBI Taxonomy" id="1157962"/>
    <lineage>
        <taxon>Eukaryota</taxon>
        <taxon>Viridiplantae</taxon>
        <taxon>Chlorophyta</taxon>
        <taxon>core chlorophytes</taxon>
        <taxon>Chlorophyceae</taxon>
        <taxon>CS clade</taxon>
        <taxon>Chlamydomonadales</taxon>
        <taxon>Chlamydomonadaceae</taxon>
        <taxon>Chlamydomonas</taxon>
    </lineage>
</organism>
<dbReference type="STRING" id="1157962.A0A250XSW1"/>
<dbReference type="InterPro" id="IPR019616">
    <property type="entry name" value="Ycf54"/>
</dbReference>
<dbReference type="PANTHER" id="PTHR35319:SF2">
    <property type="entry name" value="YCF54"/>
    <property type="match status" value="1"/>
</dbReference>
<evidence type="ECO:0000256" key="1">
    <source>
        <dbReference type="ARBA" id="ARBA00043978"/>
    </source>
</evidence>
<name>A0A250XSW1_9CHLO</name>
<dbReference type="Gene3D" id="3.30.70.1860">
    <property type="entry name" value="Uncharacterised protein family Ycf54"/>
    <property type="match status" value="1"/>
</dbReference>
<reference evidence="2 3" key="1">
    <citation type="submission" date="2017-08" db="EMBL/GenBank/DDBJ databases">
        <title>Acidophilic green algal genome provides insights into adaptation to an acidic environment.</title>
        <authorList>
            <person name="Hirooka S."/>
            <person name="Hirose Y."/>
            <person name="Kanesaki Y."/>
            <person name="Higuchi S."/>
            <person name="Fujiwara T."/>
            <person name="Onuma R."/>
            <person name="Era A."/>
            <person name="Ohbayashi R."/>
            <person name="Uzuka A."/>
            <person name="Nozaki H."/>
            <person name="Yoshikawa H."/>
            <person name="Miyagishima S.Y."/>
        </authorList>
    </citation>
    <scope>NUCLEOTIDE SEQUENCE [LARGE SCALE GENOMIC DNA]</scope>
    <source>
        <strain evidence="2 3">NIES-2499</strain>
    </source>
</reference>
<evidence type="ECO:0000313" key="2">
    <source>
        <dbReference type="EMBL" id="GAX86126.1"/>
    </source>
</evidence>
<dbReference type="Pfam" id="PF10674">
    <property type="entry name" value="Ycf54"/>
    <property type="match status" value="1"/>
</dbReference>
<dbReference type="OrthoDB" id="5200at2759"/>